<dbReference type="GO" id="GO:0070475">
    <property type="term" value="P:rRNA base methylation"/>
    <property type="evidence" value="ECO:0007669"/>
    <property type="project" value="TreeGrafter"/>
</dbReference>
<keyword evidence="2 5" id="KW-0808">Transferase</keyword>
<dbReference type="InterPro" id="IPR002052">
    <property type="entry name" value="DNA_methylase_N6_adenine_CS"/>
</dbReference>
<sequence length="1146" mass="127855">MSSCYPIGRGCGGRNSDRFLIVVVYILVVVGFLKHADILQQYNNNNNDGAATAWVPSSASARPHAGDHIIKNGLAPSVCEAFSTPVHIFWKQFESEIKEAATLYAKEQSNSTMFRDWIDELFRDHYQSYQLRRSAIHPPGLEVTLKVLEIISKRVNYLQDSTLSAAPPLHILVSGGSVTSGIQCGINHVGIVPVGETERGEDYDCAWPARLEHLFNRVLFDGKKVVKVSNLAVGGSNSEIGKALLEYHLFPDSFQQPDIVIWGHAVNDSYEKDKARAYFESIPGFVNAAHKLRICDDHLPLVVMNEEFFGQNNDISGAIYKASNWFGLMGISQRNVISHKTFANFDNDDYVKSIIDAKGKHPGMGGHIGASWTVFFNFISAFTDVCDYRRVSSSPMSIASTDVVAAKSIGPYKENDYGDISSEWKEHRDNIREMCLLSGAQEQEASTSELQSPCTYAFMVNRMTSIGTKADVDKKMNEVLTSNTGWKAEGFPKKQPRAGFYAKEPNAHFSLKIDTSMETKYITIMSMKSYGDNFKDTNLEVDVRIERKGDVAAAVTAEAEVAKSSKYEVTGYHETRTSIHVPHKFELPDASSPDTSRFSLPCKFDQLASAYPEFHRELDGLKKRRRKEHDNNRSSTHTLSSQVNHSFNAALTRALLHNHFGLHMPSLPEGRLCPPVPNRCNYVAWLKQLVLSNSTDLYRFCNAGDASQNQYRGIDIGTGVSAIYPLLLTTSLFAKCSKLSCNDTQSTKWKFLATDIDPVAIESASKNVHANQLQDEISVALVEQSPSSSTGNVARGPLFAAMEVAKKESMFNQVEDADAKQNDELGVGNYPKFDFVLTNPPFYATVEEVITPRAGDKRSRTDISINEGVYSSANVESEGGEVGFIEAIIHDSSFFQHHVTWYTSLIAKRSSLDSIYQKLQSVEGIWGNRGQIRTVEFQQDNIYEENGERKKKEHNARVRWGIAWSFERAVGRVRSCMVRGGLQSFVVSIPVSDDVIDAVNEVSSRLITYFDGVRDLSLKCIDEYREPNADGTTNGSVKERCITVIEKRFSGASTARHEQDNTNLPHEGHFVMDAFVSIKNTHQNSSDNVDVEVCLEMFAHTTYGMMLVNKIRGQMPGEIGRTNRRWRRLLKRQLASSCSSPPSCKS</sequence>
<dbReference type="SUPFAM" id="SSF52266">
    <property type="entry name" value="SGNH hydrolase"/>
    <property type="match status" value="1"/>
</dbReference>
<dbReference type="Pfam" id="PF05971">
    <property type="entry name" value="Methyltransf_10"/>
    <property type="match status" value="2"/>
</dbReference>
<proteinExistence type="predicted"/>
<reference evidence="5" key="1">
    <citation type="submission" date="2023-06" db="EMBL/GenBank/DDBJ databases">
        <title>Survivors Of The Sea: Transcriptome response of Skeletonema marinoi to long-term dormancy.</title>
        <authorList>
            <person name="Pinder M.I.M."/>
            <person name="Kourtchenko O."/>
            <person name="Robertson E.K."/>
            <person name="Larsson T."/>
            <person name="Maumus F."/>
            <person name="Osuna-Cruz C.M."/>
            <person name="Vancaester E."/>
            <person name="Stenow R."/>
            <person name="Vandepoele K."/>
            <person name="Ploug H."/>
            <person name="Bruchert V."/>
            <person name="Godhe A."/>
            <person name="Topel M."/>
        </authorList>
    </citation>
    <scope>NUCLEOTIDE SEQUENCE</scope>
    <source>
        <strain evidence="5">R05AC</strain>
    </source>
</reference>
<evidence type="ECO:0000313" key="5">
    <source>
        <dbReference type="EMBL" id="KAK1743460.1"/>
    </source>
</evidence>
<evidence type="ECO:0000256" key="4">
    <source>
        <dbReference type="SAM" id="Phobius"/>
    </source>
</evidence>
<feature type="region of interest" description="Disordered" evidence="3">
    <location>
        <begin position="622"/>
        <end position="641"/>
    </location>
</feature>
<keyword evidence="4" id="KW-1133">Transmembrane helix</keyword>
<organism evidence="5 6">
    <name type="scientific">Skeletonema marinoi</name>
    <dbReference type="NCBI Taxonomy" id="267567"/>
    <lineage>
        <taxon>Eukaryota</taxon>
        <taxon>Sar</taxon>
        <taxon>Stramenopiles</taxon>
        <taxon>Ochrophyta</taxon>
        <taxon>Bacillariophyta</taxon>
        <taxon>Coscinodiscophyceae</taxon>
        <taxon>Thalassiosirophycidae</taxon>
        <taxon>Thalassiosirales</taxon>
        <taxon>Skeletonemataceae</taxon>
        <taxon>Skeletonema</taxon>
        <taxon>Skeletonema marinoi-dohrnii complex</taxon>
    </lineage>
</organism>
<dbReference type="Proteomes" id="UP001224775">
    <property type="component" value="Unassembled WGS sequence"/>
</dbReference>
<dbReference type="GO" id="GO:0003676">
    <property type="term" value="F:nucleic acid binding"/>
    <property type="evidence" value="ECO:0007669"/>
    <property type="project" value="InterPro"/>
</dbReference>
<keyword evidence="4" id="KW-0472">Membrane</keyword>
<accession>A0AAD9DF37</accession>
<dbReference type="GO" id="GO:0005634">
    <property type="term" value="C:nucleus"/>
    <property type="evidence" value="ECO:0007669"/>
    <property type="project" value="TreeGrafter"/>
</dbReference>
<evidence type="ECO:0000256" key="3">
    <source>
        <dbReference type="SAM" id="MobiDB-lite"/>
    </source>
</evidence>
<dbReference type="InterPro" id="IPR010286">
    <property type="entry name" value="METTL16/RlmF"/>
</dbReference>
<evidence type="ECO:0000256" key="1">
    <source>
        <dbReference type="ARBA" id="ARBA00022603"/>
    </source>
</evidence>
<name>A0AAD9DF37_9STRA</name>
<dbReference type="Gene3D" id="3.40.50.150">
    <property type="entry name" value="Vaccinia Virus protein VP39"/>
    <property type="match status" value="1"/>
</dbReference>
<dbReference type="PROSITE" id="PS00092">
    <property type="entry name" value="N6_MTASE"/>
    <property type="match status" value="1"/>
</dbReference>
<dbReference type="PANTHER" id="PTHR13393">
    <property type="entry name" value="SAM-DEPENDENT METHYLTRANSFERASE"/>
    <property type="match status" value="1"/>
</dbReference>
<evidence type="ECO:0000313" key="6">
    <source>
        <dbReference type="Proteomes" id="UP001224775"/>
    </source>
</evidence>
<dbReference type="GO" id="GO:0008168">
    <property type="term" value="F:methyltransferase activity"/>
    <property type="evidence" value="ECO:0007669"/>
    <property type="project" value="UniProtKB-KW"/>
</dbReference>
<dbReference type="SUPFAM" id="SSF53335">
    <property type="entry name" value="S-adenosyl-L-methionine-dependent methyltransferases"/>
    <property type="match status" value="1"/>
</dbReference>
<keyword evidence="1 5" id="KW-0489">Methyltransferase</keyword>
<keyword evidence="6" id="KW-1185">Reference proteome</keyword>
<comment type="caution">
    <text evidence="5">The sequence shown here is derived from an EMBL/GenBank/DDBJ whole genome shotgun (WGS) entry which is preliminary data.</text>
</comment>
<gene>
    <name evidence="5" type="ORF">QTG54_006081</name>
</gene>
<dbReference type="AlphaFoldDB" id="A0AAD9DF37"/>
<dbReference type="InterPro" id="IPR029063">
    <property type="entry name" value="SAM-dependent_MTases_sf"/>
</dbReference>
<dbReference type="EC" id="2.1.1.-" evidence="5"/>
<dbReference type="PANTHER" id="PTHR13393:SF0">
    <property type="entry name" value="RNA N6-ADENOSINE-METHYLTRANSFERASE METTL16"/>
    <property type="match status" value="1"/>
</dbReference>
<dbReference type="EMBL" id="JATAAI010000009">
    <property type="protein sequence ID" value="KAK1743460.1"/>
    <property type="molecule type" value="Genomic_DNA"/>
</dbReference>
<protein>
    <submittedName>
        <fullName evidence="5">METTL16/RlmF family protein</fullName>
        <ecNumber evidence="5">2.1.1.-</ecNumber>
    </submittedName>
</protein>
<evidence type="ECO:0000256" key="2">
    <source>
        <dbReference type="ARBA" id="ARBA00022679"/>
    </source>
</evidence>
<feature type="transmembrane region" description="Helical" evidence="4">
    <location>
        <begin position="19"/>
        <end position="36"/>
    </location>
</feature>
<keyword evidence="4" id="KW-0812">Transmembrane</keyword>